<protein>
    <submittedName>
        <fullName evidence="1">Uncharacterized protein</fullName>
    </submittedName>
</protein>
<sequence length="58" mass="6493">MGSPVISLFRARCRTGTRRPSVRCVACPWALPHWASRHSTACDELKVHRVSVPHVLLS</sequence>
<reference evidence="2" key="1">
    <citation type="journal article" date="2012" name="Nat. Biotechnol.">
        <title>Reference genome sequence of the model plant Setaria.</title>
        <authorList>
            <person name="Bennetzen J.L."/>
            <person name="Schmutz J."/>
            <person name="Wang H."/>
            <person name="Percifield R."/>
            <person name="Hawkins J."/>
            <person name="Pontaroli A.C."/>
            <person name="Estep M."/>
            <person name="Feng L."/>
            <person name="Vaughn J.N."/>
            <person name="Grimwood J."/>
            <person name="Jenkins J."/>
            <person name="Barry K."/>
            <person name="Lindquist E."/>
            <person name="Hellsten U."/>
            <person name="Deshpande S."/>
            <person name="Wang X."/>
            <person name="Wu X."/>
            <person name="Mitros T."/>
            <person name="Triplett J."/>
            <person name="Yang X."/>
            <person name="Ye C.Y."/>
            <person name="Mauro-Herrera M."/>
            <person name="Wang L."/>
            <person name="Li P."/>
            <person name="Sharma M."/>
            <person name="Sharma R."/>
            <person name="Ronald P.C."/>
            <person name="Panaud O."/>
            <person name="Kellogg E.A."/>
            <person name="Brutnell T.P."/>
            <person name="Doust A.N."/>
            <person name="Tuskan G.A."/>
            <person name="Rokhsar D."/>
            <person name="Devos K.M."/>
        </authorList>
    </citation>
    <scope>NUCLEOTIDE SEQUENCE [LARGE SCALE GENOMIC DNA]</scope>
    <source>
        <strain evidence="2">cv. Yugu1</strain>
    </source>
</reference>
<name>K3YP11_SETIT</name>
<accession>K3YP11</accession>
<dbReference type="AlphaFoldDB" id="K3YP11"/>
<dbReference type="Proteomes" id="UP000004995">
    <property type="component" value="Unassembled WGS sequence"/>
</dbReference>
<organism evidence="1 2">
    <name type="scientific">Setaria italica</name>
    <name type="common">Foxtail millet</name>
    <name type="synonym">Panicum italicum</name>
    <dbReference type="NCBI Taxonomy" id="4555"/>
    <lineage>
        <taxon>Eukaryota</taxon>
        <taxon>Viridiplantae</taxon>
        <taxon>Streptophyta</taxon>
        <taxon>Embryophyta</taxon>
        <taxon>Tracheophyta</taxon>
        <taxon>Spermatophyta</taxon>
        <taxon>Magnoliopsida</taxon>
        <taxon>Liliopsida</taxon>
        <taxon>Poales</taxon>
        <taxon>Poaceae</taxon>
        <taxon>PACMAD clade</taxon>
        <taxon>Panicoideae</taxon>
        <taxon>Panicodae</taxon>
        <taxon>Paniceae</taxon>
        <taxon>Cenchrinae</taxon>
        <taxon>Setaria</taxon>
    </lineage>
</organism>
<dbReference type="HOGENOM" id="CLU_2982704_0_0_1"/>
<proteinExistence type="predicted"/>
<dbReference type="EMBL" id="AGNK02003976">
    <property type="status" value="NOT_ANNOTATED_CDS"/>
    <property type="molecule type" value="Genomic_DNA"/>
</dbReference>
<evidence type="ECO:0000313" key="1">
    <source>
        <dbReference type="EnsemblPlants" id="KQL02466"/>
    </source>
</evidence>
<dbReference type="Gramene" id="KQL02466">
    <property type="protein sequence ID" value="KQL02466"/>
    <property type="gene ID" value="SETIT_016003mg"/>
</dbReference>
<dbReference type="InParanoid" id="K3YP11"/>
<keyword evidence="2" id="KW-1185">Reference proteome</keyword>
<evidence type="ECO:0000313" key="2">
    <source>
        <dbReference type="Proteomes" id="UP000004995"/>
    </source>
</evidence>
<dbReference type="EnsemblPlants" id="KQL02466">
    <property type="protein sequence ID" value="KQL02466"/>
    <property type="gene ID" value="SETIT_016003mg"/>
</dbReference>
<reference evidence="1" key="2">
    <citation type="submission" date="2018-08" db="UniProtKB">
        <authorList>
            <consortium name="EnsemblPlants"/>
        </authorList>
    </citation>
    <scope>IDENTIFICATION</scope>
    <source>
        <strain evidence="1">Yugu1</strain>
    </source>
</reference>